<organism evidence="1 3">
    <name type="scientific">Plutella xylostella</name>
    <name type="common">Diamondback moth</name>
    <name type="synonym">Plutella maculipennis</name>
    <dbReference type="NCBI Taxonomy" id="51655"/>
    <lineage>
        <taxon>Eukaryota</taxon>
        <taxon>Metazoa</taxon>
        <taxon>Ecdysozoa</taxon>
        <taxon>Arthropoda</taxon>
        <taxon>Hexapoda</taxon>
        <taxon>Insecta</taxon>
        <taxon>Pterygota</taxon>
        <taxon>Neoptera</taxon>
        <taxon>Endopterygota</taxon>
        <taxon>Lepidoptera</taxon>
        <taxon>Glossata</taxon>
        <taxon>Ditrysia</taxon>
        <taxon>Yponomeutoidea</taxon>
        <taxon>Plutellidae</taxon>
        <taxon>Plutella</taxon>
    </lineage>
</organism>
<keyword evidence="3" id="KW-1185">Reference proteome</keyword>
<evidence type="ECO:0000313" key="1">
    <source>
        <dbReference type="EMBL" id="CAG9119947.1"/>
    </source>
</evidence>
<dbReference type="Proteomes" id="UP000653454">
    <property type="component" value="Unassembled WGS sequence"/>
</dbReference>
<comment type="caution">
    <text evidence="1">The sequence shown here is derived from an EMBL/GenBank/DDBJ whole genome shotgun (WGS) entry which is preliminary data.</text>
</comment>
<evidence type="ECO:0000313" key="2">
    <source>
        <dbReference type="EMBL" id="CAG9119949.1"/>
    </source>
</evidence>
<dbReference type="EMBL" id="CAJHNJ030000023">
    <property type="protein sequence ID" value="CAG9119949.1"/>
    <property type="molecule type" value="Genomic_DNA"/>
</dbReference>
<dbReference type="AlphaFoldDB" id="A0A8S4EV22"/>
<protein>
    <submittedName>
        <fullName evidence="1">(diamondback moth) hypothetical protein</fullName>
    </submittedName>
</protein>
<dbReference type="EMBL" id="CAJHNJ030000023">
    <property type="protein sequence ID" value="CAG9119947.1"/>
    <property type="molecule type" value="Genomic_DNA"/>
</dbReference>
<name>A0A8S4EV22_PLUXY</name>
<evidence type="ECO:0000313" key="3">
    <source>
        <dbReference type="Proteomes" id="UP000653454"/>
    </source>
</evidence>
<accession>A0A8S4EV22</accession>
<proteinExistence type="predicted"/>
<reference evidence="1" key="1">
    <citation type="submission" date="2020-11" db="EMBL/GenBank/DDBJ databases">
        <authorList>
            <person name="Whiteford S."/>
        </authorList>
    </citation>
    <scope>NUCLEOTIDE SEQUENCE</scope>
</reference>
<gene>
    <name evidence="1" type="ORF">PLXY2_LOCUS6971</name>
    <name evidence="2" type="ORF">PLXY2_LOCUS6975</name>
</gene>
<sequence>MCCRQQDFCHWGARFRYQWRDQRPHIHQSIEWLDKQWRDQRPHIHQSIEWLDKQVT</sequence>